<reference evidence="1" key="1">
    <citation type="submission" date="2021-01" db="EMBL/GenBank/DDBJ databases">
        <title>Tabrizicola alba sp. nov. a motile alkaliphilic bacterium isolated from a soda lake.</title>
        <authorList>
            <person name="Szuroczki S."/>
            <person name="Abbaszade G."/>
            <person name="Schumann P."/>
            <person name="Toth E."/>
        </authorList>
    </citation>
    <scope>NUCLEOTIDE SEQUENCE</scope>
    <source>
        <strain evidence="1">DMG-N-6</strain>
    </source>
</reference>
<keyword evidence="2" id="KW-1185">Reference proteome</keyword>
<sequence length="187" mass="20262">MTSQPLLSGLRLPPVDLPAPAAHDLRHWPNLTSAAVCHHAKQLGAAGEALFDAQTLCFGELSLAVGEFFPFDRLILRAPRPLRVQVKTVTLPSPRGYSVEPRKGYRGSPQGMRRYEDDDFDLLAIVILRESVIAYTADMAPRHHVPLSAITHLRRDPRASFDAALAAIEEAALGSTLPAAPSISAEA</sequence>
<dbReference type="RefSeq" id="WP_202688537.1">
    <property type="nucleotide sequence ID" value="NZ_JAESVN010000004.1"/>
</dbReference>
<accession>A0A8K0VE10</accession>
<proteinExistence type="predicted"/>
<dbReference type="GO" id="GO:0003676">
    <property type="term" value="F:nucleic acid binding"/>
    <property type="evidence" value="ECO:0007669"/>
    <property type="project" value="InterPro"/>
</dbReference>
<dbReference type="Gene3D" id="3.40.1350.10">
    <property type="match status" value="1"/>
</dbReference>
<evidence type="ECO:0000313" key="1">
    <source>
        <dbReference type="EMBL" id="MBL4917592.1"/>
    </source>
</evidence>
<dbReference type="AlphaFoldDB" id="A0A8K0VE10"/>
<organism evidence="1 2">
    <name type="scientific">Szabonella alba</name>
    <dbReference type="NCBI Taxonomy" id="2804194"/>
    <lineage>
        <taxon>Bacteria</taxon>
        <taxon>Pseudomonadati</taxon>
        <taxon>Pseudomonadota</taxon>
        <taxon>Alphaproteobacteria</taxon>
        <taxon>Rhodobacterales</taxon>
        <taxon>Paracoccaceae</taxon>
        <taxon>Szabonella</taxon>
    </lineage>
</organism>
<evidence type="ECO:0008006" key="3">
    <source>
        <dbReference type="Google" id="ProtNLM"/>
    </source>
</evidence>
<dbReference type="Proteomes" id="UP000648908">
    <property type="component" value="Unassembled WGS sequence"/>
</dbReference>
<protein>
    <recommendedName>
        <fullName evidence="3">PD(D/E)XK endonuclease domain-containing protein</fullName>
    </recommendedName>
</protein>
<name>A0A8K0VE10_9RHOB</name>
<evidence type="ECO:0000313" key="2">
    <source>
        <dbReference type="Proteomes" id="UP000648908"/>
    </source>
</evidence>
<dbReference type="InterPro" id="IPR011856">
    <property type="entry name" value="tRNA_endonuc-like_dom_sf"/>
</dbReference>
<dbReference type="EMBL" id="JAESVN010000004">
    <property type="protein sequence ID" value="MBL4917592.1"/>
    <property type="molecule type" value="Genomic_DNA"/>
</dbReference>
<gene>
    <name evidence="1" type="ORF">JL811_10190</name>
</gene>
<comment type="caution">
    <text evidence="1">The sequence shown here is derived from an EMBL/GenBank/DDBJ whole genome shotgun (WGS) entry which is preliminary data.</text>
</comment>